<dbReference type="SUPFAM" id="SSF51905">
    <property type="entry name" value="FAD/NAD(P)-binding domain"/>
    <property type="match status" value="2"/>
</dbReference>
<feature type="binding site" evidence="6">
    <location>
        <position position="277"/>
    </location>
    <ligand>
        <name>FAD</name>
        <dbReference type="ChEBI" id="CHEBI:57692"/>
    </ligand>
</feature>
<sequence length="319" mass="35523">MKKFDLAIIGAGPVGLFCANFAHLHGLNTVIFESLSEVGGQPKLLYPFKQILDIPSYSSISAQELITNLQKDAEHNAKFILNHRVESIKESNKEFVIDNSFIVKSIIIATGTGFFSPKKFPLKVDNEIEKKIHYYVKEPQIFAHQQIGVFGGGDSALDWAIELANQPGTKIKLIHRRKVFRGLESSVKKLQNLKNVEIKTPYLPKSIELSDNQLNIGLKEMGSNDIISAKFDQIVVAYGFRANNQFVKKWGVNLTNNHIEVSRTMETNIPGIYAVGDVVTYPERVPLIGLGFGEAQIAVAAIMRTLFPEKTLTIHSTSI</sequence>
<dbReference type="GO" id="GO:0050660">
    <property type="term" value="F:flavin adenine dinucleotide binding"/>
    <property type="evidence" value="ECO:0007669"/>
    <property type="project" value="UniProtKB-UniRule"/>
</dbReference>
<keyword evidence="3 6" id="KW-0274">FAD</keyword>
<feature type="domain" description="FAD/NAD(P)-binding" evidence="7">
    <location>
        <begin position="4"/>
        <end position="285"/>
    </location>
</feature>
<evidence type="ECO:0000259" key="7">
    <source>
        <dbReference type="Pfam" id="PF07992"/>
    </source>
</evidence>
<dbReference type="Proteomes" id="UP001164557">
    <property type="component" value="Chromosome"/>
</dbReference>
<organism evidence="8 9">
    <name type="scientific">Lactobacillus helsingborgensis</name>
    <dbReference type="NCBI Taxonomy" id="1218494"/>
    <lineage>
        <taxon>Bacteria</taxon>
        <taxon>Bacillati</taxon>
        <taxon>Bacillota</taxon>
        <taxon>Bacilli</taxon>
        <taxon>Lactobacillales</taxon>
        <taxon>Lactobacillaceae</taxon>
        <taxon>Lactobacillus</taxon>
    </lineage>
</organism>
<dbReference type="EC" id="1.18.1.2" evidence="6"/>
<evidence type="ECO:0000313" key="9">
    <source>
        <dbReference type="Proteomes" id="UP001164557"/>
    </source>
</evidence>
<evidence type="ECO:0000256" key="2">
    <source>
        <dbReference type="ARBA" id="ARBA00022630"/>
    </source>
</evidence>
<evidence type="ECO:0000256" key="3">
    <source>
        <dbReference type="ARBA" id="ARBA00022827"/>
    </source>
</evidence>
<accession>A0AA47B5H1</accession>
<evidence type="ECO:0000256" key="6">
    <source>
        <dbReference type="HAMAP-Rule" id="MF_01685"/>
    </source>
</evidence>
<comment type="cofactor">
    <cofactor evidence="6">
        <name>FAD</name>
        <dbReference type="ChEBI" id="CHEBI:57692"/>
    </cofactor>
    <text evidence="6">Binds 1 FAD per subunit.</text>
</comment>
<evidence type="ECO:0000256" key="5">
    <source>
        <dbReference type="ARBA" id="ARBA00023002"/>
    </source>
</evidence>
<dbReference type="PRINTS" id="PR00469">
    <property type="entry name" value="PNDRDTASEII"/>
</dbReference>
<dbReference type="InterPro" id="IPR023753">
    <property type="entry name" value="FAD/NAD-binding_dom"/>
</dbReference>
<feature type="binding site" evidence="6">
    <location>
        <position position="46"/>
    </location>
    <ligand>
        <name>FAD</name>
        <dbReference type="ChEBI" id="CHEBI:57692"/>
    </ligand>
</feature>
<keyword evidence="2 6" id="KW-0285">Flavoprotein</keyword>
<feature type="binding site" evidence="6">
    <location>
        <position position="85"/>
    </location>
    <ligand>
        <name>FAD</name>
        <dbReference type="ChEBI" id="CHEBI:57692"/>
    </ligand>
</feature>
<evidence type="ECO:0000256" key="1">
    <source>
        <dbReference type="ARBA" id="ARBA00011738"/>
    </source>
</evidence>
<comment type="caution">
    <text evidence="6">Lacks conserved residue(s) required for the propagation of feature annotation.</text>
</comment>
<evidence type="ECO:0000313" key="8">
    <source>
        <dbReference type="EMBL" id="UZX30480.1"/>
    </source>
</evidence>
<dbReference type="AlphaFoldDB" id="A0AA47B5H1"/>
<feature type="binding site" evidence="6">
    <location>
        <position position="115"/>
    </location>
    <ligand>
        <name>FAD</name>
        <dbReference type="ChEBI" id="CHEBI:57692"/>
    </ligand>
</feature>
<keyword evidence="4 6" id="KW-0521">NADP</keyword>
<protein>
    <recommendedName>
        <fullName evidence="6">Ferredoxin--NADP reductase</fullName>
        <shortName evidence="6">FNR</shortName>
        <shortName evidence="6">Fd-NADP(+) reductase</shortName>
        <ecNumber evidence="6">1.18.1.2</ecNumber>
    </recommendedName>
</protein>
<dbReference type="InterPro" id="IPR022890">
    <property type="entry name" value="Fd--NADP_Rdtase_type_2"/>
</dbReference>
<dbReference type="HAMAP" id="MF_01685">
    <property type="entry name" value="FENR2"/>
    <property type="match status" value="1"/>
</dbReference>
<dbReference type="PRINTS" id="PR00368">
    <property type="entry name" value="FADPNR"/>
</dbReference>
<dbReference type="EMBL" id="CP084389">
    <property type="protein sequence ID" value="UZX30480.1"/>
    <property type="molecule type" value="Genomic_DNA"/>
</dbReference>
<dbReference type="InterPro" id="IPR036188">
    <property type="entry name" value="FAD/NAD-bd_sf"/>
</dbReference>
<dbReference type="GO" id="GO:0004324">
    <property type="term" value="F:ferredoxin-NADP+ reductase activity"/>
    <property type="evidence" value="ECO:0007669"/>
    <property type="project" value="UniProtKB-UniRule"/>
</dbReference>
<dbReference type="GO" id="GO:0050661">
    <property type="term" value="F:NADP binding"/>
    <property type="evidence" value="ECO:0007669"/>
    <property type="project" value="UniProtKB-UniRule"/>
</dbReference>
<feature type="binding site" evidence="6">
    <location>
        <position position="41"/>
    </location>
    <ligand>
        <name>FAD</name>
        <dbReference type="ChEBI" id="CHEBI:57692"/>
    </ligand>
</feature>
<keyword evidence="9" id="KW-1185">Reference proteome</keyword>
<dbReference type="InterPro" id="IPR050097">
    <property type="entry name" value="Ferredoxin-NADP_redctase_2"/>
</dbReference>
<comment type="similarity">
    <text evidence="6">Belongs to the ferredoxin--NADP reductase type 2 family.</text>
</comment>
<comment type="subunit">
    <text evidence="1 6">Homodimer.</text>
</comment>
<feature type="binding site" evidence="6">
    <location>
        <position position="317"/>
    </location>
    <ligand>
        <name>FAD</name>
        <dbReference type="ChEBI" id="CHEBI:57692"/>
    </ligand>
</feature>
<dbReference type="PANTHER" id="PTHR48105">
    <property type="entry name" value="THIOREDOXIN REDUCTASE 1-RELATED-RELATED"/>
    <property type="match status" value="1"/>
</dbReference>
<comment type="catalytic activity">
    <reaction evidence="6">
        <text>2 reduced [2Fe-2S]-[ferredoxin] + NADP(+) + H(+) = 2 oxidized [2Fe-2S]-[ferredoxin] + NADPH</text>
        <dbReference type="Rhea" id="RHEA:20125"/>
        <dbReference type="Rhea" id="RHEA-COMP:10000"/>
        <dbReference type="Rhea" id="RHEA-COMP:10001"/>
        <dbReference type="ChEBI" id="CHEBI:15378"/>
        <dbReference type="ChEBI" id="CHEBI:33737"/>
        <dbReference type="ChEBI" id="CHEBI:33738"/>
        <dbReference type="ChEBI" id="CHEBI:57783"/>
        <dbReference type="ChEBI" id="CHEBI:58349"/>
        <dbReference type="EC" id="1.18.1.2"/>
    </reaction>
</comment>
<proteinExistence type="inferred from homology"/>
<keyword evidence="5 6" id="KW-0560">Oxidoreductase</keyword>
<dbReference type="Pfam" id="PF07992">
    <property type="entry name" value="Pyr_redox_2"/>
    <property type="match status" value="1"/>
</dbReference>
<dbReference type="RefSeq" id="WP_071196425.1">
    <property type="nucleotide sequence ID" value="NZ_CP084389.1"/>
</dbReference>
<gene>
    <name evidence="8" type="ORF">LDX53_02235</name>
</gene>
<name>A0AA47B5H1_9LACO</name>
<dbReference type="Gene3D" id="3.50.50.60">
    <property type="entry name" value="FAD/NAD(P)-binding domain"/>
    <property type="match status" value="2"/>
</dbReference>
<reference evidence="8" key="1">
    <citation type="submission" date="2021-09" db="EMBL/GenBank/DDBJ databases">
        <title>Lactobacillus species from Apis mellifera, Switzerland.</title>
        <authorList>
            <person name="Pfister J."/>
            <person name="Brown A."/>
            <person name="Neumann P."/>
            <person name="Collaud A."/>
            <person name="Retschnig G."/>
            <person name="Perreten V."/>
        </authorList>
    </citation>
    <scope>NUCLEOTIDE SEQUENCE</scope>
    <source>
        <strain evidence="8">IBH002</strain>
    </source>
</reference>
<evidence type="ECO:0000256" key="4">
    <source>
        <dbReference type="ARBA" id="ARBA00022857"/>
    </source>
</evidence>
<feature type="binding site" evidence="6">
    <location>
        <position position="33"/>
    </location>
    <ligand>
        <name>FAD</name>
        <dbReference type="ChEBI" id="CHEBI:57692"/>
    </ligand>
</feature>